<keyword evidence="5" id="KW-1185">Reference proteome</keyword>
<dbReference type="Gene3D" id="4.10.60.10">
    <property type="entry name" value="Zinc finger, CCHC-type"/>
    <property type="match status" value="1"/>
</dbReference>
<feature type="transmembrane region" description="Helical" evidence="2">
    <location>
        <begin position="24"/>
        <end position="46"/>
    </location>
</feature>
<keyword evidence="2" id="KW-0812">Transmembrane</keyword>
<name>A0ABQ5II30_9ASTR</name>
<dbReference type="EMBL" id="BQNB010020739">
    <property type="protein sequence ID" value="GJT99117.1"/>
    <property type="molecule type" value="Genomic_DNA"/>
</dbReference>
<comment type="caution">
    <text evidence="4">The sequence shown here is derived from an EMBL/GenBank/DDBJ whole genome shotgun (WGS) entry which is preliminary data.</text>
</comment>
<feature type="domain" description="CCHC-type" evidence="3">
    <location>
        <begin position="99"/>
        <end position="114"/>
    </location>
</feature>
<evidence type="ECO:0000256" key="1">
    <source>
        <dbReference type="PROSITE-ProRule" id="PRU00047"/>
    </source>
</evidence>
<protein>
    <submittedName>
        <fullName evidence="4">Serine/arginine-rich splicing factor RS2Z32-like protein isoform X1</fullName>
    </submittedName>
</protein>
<keyword evidence="1" id="KW-0479">Metal-binding</keyword>
<dbReference type="InterPro" id="IPR036875">
    <property type="entry name" value="Znf_CCHC_sf"/>
</dbReference>
<gene>
    <name evidence="4" type="ORF">Tco_1094635</name>
</gene>
<evidence type="ECO:0000259" key="3">
    <source>
        <dbReference type="PROSITE" id="PS50158"/>
    </source>
</evidence>
<dbReference type="SUPFAM" id="SSF57756">
    <property type="entry name" value="Retrovirus zinc finger-like domains"/>
    <property type="match status" value="1"/>
</dbReference>
<evidence type="ECO:0000313" key="5">
    <source>
        <dbReference type="Proteomes" id="UP001151760"/>
    </source>
</evidence>
<evidence type="ECO:0000256" key="2">
    <source>
        <dbReference type="SAM" id="Phobius"/>
    </source>
</evidence>
<accession>A0ABQ5II30</accession>
<dbReference type="InterPro" id="IPR001878">
    <property type="entry name" value="Znf_CCHC"/>
</dbReference>
<evidence type="ECO:0000313" key="4">
    <source>
        <dbReference type="EMBL" id="GJT99117.1"/>
    </source>
</evidence>
<keyword evidence="1" id="KW-0862">Zinc</keyword>
<dbReference type="Pfam" id="PF00098">
    <property type="entry name" value="zf-CCHC"/>
    <property type="match status" value="1"/>
</dbReference>
<reference evidence="4" key="2">
    <citation type="submission" date="2022-01" db="EMBL/GenBank/DDBJ databases">
        <authorList>
            <person name="Yamashiro T."/>
            <person name="Shiraishi A."/>
            <person name="Satake H."/>
            <person name="Nakayama K."/>
        </authorList>
    </citation>
    <scope>NUCLEOTIDE SEQUENCE</scope>
</reference>
<dbReference type="PROSITE" id="PS50158">
    <property type="entry name" value="ZF_CCHC"/>
    <property type="match status" value="2"/>
</dbReference>
<sequence length="143" mass="15807">MNREPPRDWTPLRGQFLYDVDEGLMFTIIILAKLGKTQLVVAFFIATEAVLAEYRKEIKGLAFVIQRGCGGDRDYHGGGDHGGSRDFLGRGVPPPGLGRCFNCGLDGHQAQDCKAGDWKNKCYRCGECGHIERNCQNSSKIAE</sequence>
<keyword evidence="2" id="KW-1133">Transmembrane helix</keyword>
<feature type="domain" description="CCHC-type" evidence="3">
    <location>
        <begin position="121"/>
        <end position="137"/>
    </location>
</feature>
<dbReference type="SMART" id="SM00343">
    <property type="entry name" value="ZnF_C2HC"/>
    <property type="match status" value="2"/>
</dbReference>
<reference evidence="4" key="1">
    <citation type="journal article" date="2022" name="Int. J. Mol. Sci.">
        <title>Draft Genome of Tanacetum Coccineum: Genomic Comparison of Closely Related Tanacetum-Family Plants.</title>
        <authorList>
            <person name="Yamashiro T."/>
            <person name="Shiraishi A."/>
            <person name="Nakayama K."/>
            <person name="Satake H."/>
        </authorList>
    </citation>
    <scope>NUCLEOTIDE SEQUENCE</scope>
</reference>
<dbReference type="Proteomes" id="UP001151760">
    <property type="component" value="Unassembled WGS sequence"/>
</dbReference>
<keyword evidence="2" id="KW-0472">Membrane</keyword>
<proteinExistence type="predicted"/>
<organism evidence="4 5">
    <name type="scientific">Tanacetum coccineum</name>
    <dbReference type="NCBI Taxonomy" id="301880"/>
    <lineage>
        <taxon>Eukaryota</taxon>
        <taxon>Viridiplantae</taxon>
        <taxon>Streptophyta</taxon>
        <taxon>Embryophyta</taxon>
        <taxon>Tracheophyta</taxon>
        <taxon>Spermatophyta</taxon>
        <taxon>Magnoliopsida</taxon>
        <taxon>eudicotyledons</taxon>
        <taxon>Gunneridae</taxon>
        <taxon>Pentapetalae</taxon>
        <taxon>asterids</taxon>
        <taxon>campanulids</taxon>
        <taxon>Asterales</taxon>
        <taxon>Asteraceae</taxon>
        <taxon>Asteroideae</taxon>
        <taxon>Anthemideae</taxon>
        <taxon>Anthemidinae</taxon>
        <taxon>Tanacetum</taxon>
    </lineage>
</organism>
<keyword evidence="1" id="KW-0863">Zinc-finger</keyword>